<dbReference type="Gene3D" id="3.20.20.80">
    <property type="entry name" value="Glycosidases"/>
    <property type="match status" value="1"/>
</dbReference>
<dbReference type="InterPro" id="IPR017853">
    <property type="entry name" value="GH"/>
</dbReference>
<evidence type="ECO:0000256" key="1">
    <source>
        <dbReference type="SAM" id="MobiDB-lite"/>
    </source>
</evidence>
<dbReference type="Ensembl" id="ENSGWIT00000053950.1">
    <property type="protein sequence ID" value="ENSGWIP00000049933.1"/>
    <property type="gene ID" value="ENSGWIG00000024295.1"/>
</dbReference>
<reference evidence="4" key="3">
    <citation type="submission" date="2025-09" db="UniProtKB">
        <authorList>
            <consortium name="Ensembl"/>
        </authorList>
    </citation>
    <scope>IDENTIFICATION</scope>
</reference>
<keyword evidence="2" id="KW-0812">Transmembrane</keyword>
<dbReference type="GO" id="GO:1903801">
    <property type="term" value="P:L-leucine import across plasma membrane"/>
    <property type="evidence" value="ECO:0007669"/>
    <property type="project" value="TreeGrafter"/>
</dbReference>
<evidence type="ECO:0000313" key="4">
    <source>
        <dbReference type="Ensembl" id="ENSGWIP00000049933.1"/>
    </source>
</evidence>
<dbReference type="GO" id="GO:0015173">
    <property type="term" value="F:aromatic amino acid transmembrane transporter activity"/>
    <property type="evidence" value="ECO:0007669"/>
    <property type="project" value="TreeGrafter"/>
</dbReference>
<dbReference type="GO" id="GO:0015180">
    <property type="term" value="F:L-alanine transmembrane transporter activity"/>
    <property type="evidence" value="ECO:0007669"/>
    <property type="project" value="TreeGrafter"/>
</dbReference>
<dbReference type="Proteomes" id="UP000694680">
    <property type="component" value="Chromosome 22"/>
</dbReference>
<dbReference type="GO" id="GO:0016323">
    <property type="term" value="C:basolateral plasma membrane"/>
    <property type="evidence" value="ECO:0007669"/>
    <property type="project" value="TreeGrafter"/>
</dbReference>
<accession>A0A8C5NEQ8</accession>
<proteinExistence type="predicted"/>
<organism evidence="4 5">
    <name type="scientific">Gouania willdenowi</name>
    <name type="common">Blunt-snouted clingfish</name>
    <name type="synonym">Lepadogaster willdenowi</name>
    <dbReference type="NCBI Taxonomy" id="441366"/>
    <lineage>
        <taxon>Eukaryota</taxon>
        <taxon>Metazoa</taxon>
        <taxon>Chordata</taxon>
        <taxon>Craniata</taxon>
        <taxon>Vertebrata</taxon>
        <taxon>Euteleostomi</taxon>
        <taxon>Actinopterygii</taxon>
        <taxon>Neopterygii</taxon>
        <taxon>Teleostei</taxon>
        <taxon>Neoteleostei</taxon>
        <taxon>Acanthomorphata</taxon>
        <taxon>Ovalentaria</taxon>
        <taxon>Blenniimorphae</taxon>
        <taxon>Blenniiformes</taxon>
        <taxon>Gobiesocoidei</taxon>
        <taxon>Gobiesocidae</taxon>
        <taxon>Gobiesocinae</taxon>
        <taxon>Gouania</taxon>
    </lineage>
</organism>
<feature type="compositionally biased region" description="Acidic residues" evidence="1">
    <location>
        <begin position="46"/>
        <end position="55"/>
    </location>
</feature>
<dbReference type="Pfam" id="PF16028">
    <property type="entry name" value="SLC3A2_N"/>
    <property type="match status" value="1"/>
</dbReference>
<evidence type="ECO:0000259" key="3">
    <source>
        <dbReference type="SMART" id="SM00642"/>
    </source>
</evidence>
<dbReference type="SMART" id="SM00642">
    <property type="entry name" value="Aamy"/>
    <property type="match status" value="1"/>
</dbReference>
<keyword evidence="5" id="KW-1185">Reference proteome</keyword>
<name>A0A8C5NEQ8_GOUWI</name>
<protein>
    <submittedName>
        <fullName evidence="4">4F2 cell-surface antigen heavy chain-like</fullName>
    </submittedName>
</protein>
<evidence type="ECO:0000313" key="5">
    <source>
        <dbReference type="Proteomes" id="UP000694680"/>
    </source>
</evidence>
<dbReference type="GO" id="GO:1904273">
    <property type="term" value="P:L-alanine import across plasma membrane"/>
    <property type="evidence" value="ECO:0007669"/>
    <property type="project" value="TreeGrafter"/>
</dbReference>
<dbReference type="InterPro" id="IPR006047">
    <property type="entry name" value="GH13_cat_dom"/>
</dbReference>
<sequence>MEDTNVDAPTVREDAAAPPPGDAEPLTGDSELNLGDTEAAVGNVGDEAELDEEQQEKEPMTGASEWASEASPPAAGGETNGSVKLKMEDEEVKFTGLSKEELLRVAGTPGWVRTRWTLLVLFWLSWLLMLVGSVLIILKAPPCRDLPDSHWWNHGPLYRLRDVRVFSDMQDLRGVERRMDYLKQLNVKGLLIGPIHEAPPNNALSLRFEQISSDLGTMNQFKSLISTAHKKGISVVLDLTPNYQGSTGPWFSNDSITIVAEKLKSALVFWMDQGVEGFLFSGTDLVSNSVPSLWTDIRNIIQNGTESRPGRRSETVCVFSSVDHVSSLLSSSGVDLLLSPLLSSGSGGFAGPAEVLDSVQTLCASHSQLNLAWSLGGAEVHLASAVGPALVRLYQLLLLTLPGTPVFNYGDEVGLMDQGTEPPQMLWDPETETDLNGTLQVEWAERRSSLSFFRSVATLRVKERPLLFGDFLPLSNSSSLLSYVRVWDRGARYLVAFNWGSEEAELVQAGRAELPQQAEVVASTDTSLSDGEVELGALRIGPQQATLLRFNIK</sequence>
<feature type="transmembrane region" description="Helical" evidence="2">
    <location>
        <begin position="118"/>
        <end position="138"/>
    </location>
</feature>
<feature type="domain" description="Glycosyl hydrolase family 13 catalytic" evidence="3">
    <location>
        <begin position="163"/>
        <end position="454"/>
    </location>
</feature>
<dbReference type="GO" id="GO:0016324">
    <property type="term" value="C:apical plasma membrane"/>
    <property type="evidence" value="ECO:0007669"/>
    <property type="project" value="TreeGrafter"/>
</dbReference>
<gene>
    <name evidence="4" type="primary">LOC114456432</name>
</gene>
<feature type="region of interest" description="Disordered" evidence="1">
    <location>
        <begin position="1"/>
        <end position="85"/>
    </location>
</feature>
<dbReference type="Gene3D" id="2.60.40.1180">
    <property type="entry name" value="Golgi alpha-mannosidase II"/>
    <property type="match status" value="1"/>
</dbReference>
<dbReference type="GO" id="GO:0015190">
    <property type="term" value="F:L-leucine transmembrane transporter activity"/>
    <property type="evidence" value="ECO:0007669"/>
    <property type="project" value="TreeGrafter"/>
</dbReference>
<reference evidence="4" key="1">
    <citation type="submission" date="2020-06" db="EMBL/GenBank/DDBJ databases">
        <authorList>
            <consortium name="Wellcome Sanger Institute Data Sharing"/>
        </authorList>
    </citation>
    <scope>NUCLEOTIDE SEQUENCE [LARGE SCALE GENOMIC DNA]</scope>
</reference>
<dbReference type="PANTHER" id="PTHR46673">
    <property type="entry name" value="4F2 CELL-SURFACE ANTIGEN HEAVY CHAIN"/>
    <property type="match status" value="1"/>
</dbReference>
<evidence type="ECO:0000256" key="2">
    <source>
        <dbReference type="SAM" id="Phobius"/>
    </source>
</evidence>
<feature type="compositionally biased region" description="Low complexity" evidence="1">
    <location>
        <begin position="62"/>
        <end position="77"/>
    </location>
</feature>
<dbReference type="AlphaFoldDB" id="A0A8C5NEQ8"/>
<dbReference type="Pfam" id="PF00128">
    <property type="entry name" value="Alpha-amylase"/>
    <property type="match status" value="1"/>
</dbReference>
<keyword evidence="2" id="KW-0472">Membrane</keyword>
<dbReference type="InterPro" id="IPR013780">
    <property type="entry name" value="Glyco_hydro_b"/>
</dbReference>
<keyword evidence="2" id="KW-1133">Transmembrane helix</keyword>
<dbReference type="InterPro" id="IPR031984">
    <property type="entry name" value="SLC3A2_N"/>
</dbReference>
<reference evidence="4" key="2">
    <citation type="submission" date="2025-08" db="UniProtKB">
        <authorList>
            <consortium name="Ensembl"/>
        </authorList>
    </citation>
    <scope>IDENTIFICATION</scope>
</reference>
<dbReference type="InterPro" id="IPR042280">
    <property type="entry name" value="SLC3A2"/>
</dbReference>
<dbReference type="GO" id="GO:0005975">
    <property type="term" value="P:carbohydrate metabolic process"/>
    <property type="evidence" value="ECO:0007669"/>
    <property type="project" value="InterPro"/>
</dbReference>
<dbReference type="PANTHER" id="PTHR46673:SF3">
    <property type="entry name" value="SOLUTE CARRIER FAMILY 3 (AMINO ACID TRANSPORTER HEAVY CHAIN), MEMBER 2A-RELATED"/>
    <property type="match status" value="1"/>
</dbReference>
<dbReference type="SUPFAM" id="SSF51445">
    <property type="entry name" value="(Trans)glycosidases"/>
    <property type="match status" value="1"/>
</dbReference>
<dbReference type="GO" id="GO:0015823">
    <property type="term" value="P:phenylalanine transport"/>
    <property type="evidence" value="ECO:0007669"/>
    <property type="project" value="TreeGrafter"/>
</dbReference>